<dbReference type="Proteomes" id="UP001597180">
    <property type="component" value="Unassembled WGS sequence"/>
</dbReference>
<protein>
    <submittedName>
        <fullName evidence="1">Uncharacterized protein</fullName>
    </submittedName>
</protein>
<evidence type="ECO:0000313" key="1">
    <source>
        <dbReference type="EMBL" id="MFD1218746.1"/>
    </source>
</evidence>
<name>A0ABW3UFS0_9BACL</name>
<evidence type="ECO:0000313" key="2">
    <source>
        <dbReference type="Proteomes" id="UP001597180"/>
    </source>
</evidence>
<gene>
    <name evidence="1" type="ORF">ACFQ4B_01330</name>
</gene>
<dbReference type="EMBL" id="JBHTLU010000005">
    <property type="protein sequence ID" value="MFD1218746.1"/>
    <property type="molecule type" value="Genomic_DNA"/>
</dbReference>
<keyword evidence="2" id="KW-1185">Reference proteome</keyword>
<dbReference type="RefSeq" id="WP_079910689.1">
    <property type="nucleotide sequence ID" value="NZ_BAABJG010000011.1"/>
</dbReference>
<proteinExistence type="predicted"/>
<organism evidence="1 2">
    <name type="scientific">Paenibacillus vulneris</name>
    <dbReference type="NCBI Taxonomy" id="1133364"/>
    <lineage>
        <taxon>Bacteria</taxon>
        <taxon>Bacillati</taxon>
        <taxon>Bacillota</taxon>
        <taxon>Bacilli</taxon>
        <taxon>Bacillales</taxon>
        <taxon>Paenibacillaceae</taxon>
        <taxon>Paenibacillus</taxon>
    </lineage>
</organism>
<reference evidence="2" key="1">
    <citation type="journal article" date="2019" name="Int. J. Syst. Evol. Microbiol.">
        <title>The Global Catalogue of Microorganisms (GCM) 10K type strain sequencing project: providing services to taxonomists for standard genome sequencing and annotation.</title>
        <authorList>
            <consortium name="The Broad Institute Genomics Platform"/>
            <consortium name="The Broad Institute Genome Sequencing Center for Infectious Disease"/>
            <person name="Wu L."/>
            <person name="Ma J."/>
        </authorList>
    </citation>
    <scope>NUCLEOTIDE SEQUENCE [LARGE SCALE GENOMIC DNA]</scope>
    <source>
        <strain evidence="2">CCUG 53270</strain>
    </source>
</reference>
<sequence length="175" mass="20049">MKWFTRLLITIVLSMGLAAGLSVLPQLESKWSLPMFHTVKAQPVSESNVVDVLSKAQLHLRIRKVEMTHAIISIDLFASPATDKKEIVQDLYELPRHLFRSSTNLNQVLIRVLDGSAEGKQSTSLLIAEEARREKWLPSELPISTQSTEEMEQYLQSHFRVTYTAKWQDRFQVKS</sequence>
<accession>A0ABW3UFS0</accession>
<comment type="caution">
    <text evidence="1">The sequence shown here is derived from an EMBL/GenBank/DDBJ whole genome shotgun (WGS) entry which is preliminary data.</text>
</comment>